<feature type="chain" id="PRO_5045059919" evidence="2">
    <location>
        <begin position="20"/>
        <end position="121"/>
    </location>
</feature>
<keyword evidence="1" id="KW-0472">Membrane</keyword>
<evidence type="ECO:0000313" key="4">
    <source>
        <dbReference type="Proteomes" id="UP001439008"/>
    </source>
</evidence>
<feature type="signal peptide" evidence="2">
    <location>
        <begin position="1"/>
        <end position="19"/>
    </location>
</feature>
<organism evidence="3 4">
    <name type="scientific">Bonamia ostreae</name>
    <dbReference type="NCBI Taxonomy" id="126728"/>
    <lineage>
        <taxon>Eukaryota</taxon>
        <taxon>Sar</taxon>
        <taxon>Rhizaria</taxon>
        <taxon>Endomyxa</taxon>
        <taxon>Ascetosporea</taxon>
        <taxon>Haplosporida</taxon>
        <taxon>Bonamia</taxon>
    </lineage>
</organism>
<keyword evidence="4" id="KW-1185">Reference proteome</keyword>
<keyword evidence="2" id="KW-0732">Signal</keyword>
<feature type="transmembrane region" description="Helical" evidence="1">
    <location>
        <begin position="89"/>
        <end position="110"/>
    </location>
</feature>
<dbReference type="Proteomes" id="UP001439008">
    <property type="component" value="Unassembled WGS sequence"/>
</dbReference>
<name>A0ABV2APA1_9EUKA</name>
<accession>A0ABV2APA1</accession>
<evidence type="ECO:0000313" key="3">
    <source>
        <dbReference type="EMBL" id="MES1921496.1"/>
    </source>
</evidence>
<dbReference type="EMBL" id="JBDODL010001418">
    <property type="protein sequence ID" value="MES1921496.1"/>
    <property type="molecule type" value="Genomic_DNA"/>
</dbReference>
<comment type="caution">
    <text evidence="3">The sequence shown here is derived from an EMBL/GenBank/DDBJ whole genome shotgun (WGS) entry which is preliminary data.</text>
</comment>
<evidence type="ECO:0000256" key="1">
    <source>
        <dbReference type="SAM" id="Phobius"/>
    </source>
</evidence>
<reference evidence="3 4" key="1">
    <citation type="journal article" date="2024" name="BMC Biol.">
        <title>Comparative genomics of Ascetosporea gives new insight into the evolutionary basis for animal parasitism in Rhizaria.</title>
        <authorList>
            <person name="Hiltunen Thoren M."/>
            <person name="Onut-Brannstrom I."/>
            <person name="Alfjorden A."/>
            <person name="Peckova H."/>
            <person name="Swords F."/>
            <person name="Hooper C."/>
            <person name="Holzer A.S."/>
            <person name="Bass D."/>
            <person name="Burki F."/>
        </authorList>
    </citation>
    <scope>NUCLEOTIDE SEQUENCE [LARGE SCALE GENOMIC DNA]</scope>
    <source>
        <strain evidence="3">20-A016</strain>
    </source>
</reference>
<keyword evidence="1" id="KW-1133">Transmembrane helix</keyword>
<gene>
    <name evidence="3" type="ORF">MHBO_003024</name>
</gene>
<protein>
    <submittedName>
        <fullName evidence="3">Uncharacterized protein</fullName>
    </submittedName>
</protein>
<sequence length="121" mass="13674">MFNLILLMCTLIMPHCVPPSRKDIKIDGTVPEQIKENESIYVGLICVKFFEFSPFGHLFKLTCIKNVLVLNNTRNLSVNDIYCGNRGDLVISFAGLIISVILISACFFCVNSDLRHKIHLD</sequence>
<keyword evidence="1" id="KW-0812">Transmembrane</keyword>
<proteinExistence type="predicted"/>
<evidence type="ECO:0000256" key="2">
    <source>
        <dbReference type="SAM" id="SignalP"/>
    </source>
</evidence>